<proteinExistence type="predicted"/>
<reference evidence="2" key="1">
    <citation type="submission" date="2020-02" db="EMBL/GenBank/DDBJ databases">
        <authorList>
            <person name="Meier V. D."/>
        </authorList>
    </citation>
    <scope>NUCLEOTIDE SEQUENCE</scope>
    <source>
        <strain evidence="2">AVDCRST_MAG10</strain>
    </source>
</reference>
<evidence type="ECO:0000313" key="2">
    <source>
        <dbReference type="EMBL" id="CAA9273877.1"/>
    </source>
</evidence>
<protein>
    <submittedName>
        <fullName evidence="2">Uncharacterized protein</fullName>
    </submittedName>
</protein>
<sequence>MRASMPFTKRLDSSVEKRCASSTASEMTAPVGTSGRCSNSKTPMRSRARSRAGMRSIVQSLA</sequence>
<name>A0A6J4J8U3_9ACTN</name>
<feature type="region of interest" description="Disordered" evidence="1">
    <location>
        <begin position="17"/>
        <end position="62"/>
    </location>
</feature>
<dbReference type="EMBL" id="CADCTB010000208">
    <property type="protein sequence ID" value="CAA9273877.1"/>
    <property type="molecule type" value="Genomic_DNA"/>
</dbReference>
<dbReference type="AlphaFoldDB" id="A0A6J4J8U3"/>
<organism evidence="2">
    <name type="scientific">uncultured Acidimicrobiales bacterium</name>
    <dbReference type="NCBI Taxonomy" id="310071"/>
    <lineage>
        <taxon>Bacteria</taxon>
        <taxon>Bacillati</taxon>
        <taxon>Actinomycetota</taxon>
        <taxon>Acidimicrobiia</taxon>
        <taxon>Acidimicrobiales</taxon>
        <taxon>environmental samples</taxon>
    </lineage>
</organism>
<gene>
    <name evidence="2" type="ORF">AVDCRST_MAG10-3457</name>
</gene>
<evidence type="ECO:0000256" key="1">
    <source>
        <dbReference type="SAM" id="MobiDB-lite"/>
    </source>
</evidence>
<accession>A0A6J4J8U3</accession>